<dbReference type="AlphaFoldDB" id="A0A0G3BVC0"/>
<protein>
    <recommendedName>
        <fullName evidence="4">Metal-dependent HD superfamily phosphohydrolase</fullName>
    </recommendedName>
</protein>
<evidence type="ECO:0008006" key="4">
    <source>
        <dbReference type="Google" id="ProtNLM"/>
    </source>
</evidence>
<gene>
    <name evidence="2" type="ORF">AAW51_3794</name>
</gene>
<dbReference type="InterPro" id="IPR009218">
    <property type="entry name" value="HD_phosphohydro"/>
</dbReference>
<evidence type="ECO:0000256" key="1">
    <source>
        <dbReference type="SAM" id="MobiDB-lite"/>
    </source>
</evidence>
<dbReference type="STRING" id="413882.AAW51_3794"/>
<accession>A0A0G3BVC0</accession>
<dbReference type="KEGG" id="pbh:AAW51_3794"/>
<evidence type="ECO:0000313" key="2">
    <source>
        <dbReference type="EMBL" id="AKJ30485.1"/>
    </source>
</evidence>
<dbReference type="SUPFAM" id="SSF109604">
    <property type="entry name" value="HD-domain/PDEase-like"/>
    <property type="match status" value="1"/>
</dbReference>
<dbReference type="EMBL" id="CP011371">
    <property type="protein sequence ID" value="AKJ30485.1"/>
    <property type="molecule type" value="Genomic_DNA"/>
</dbReference>
<name>A0A0G3BVC0_9BURK</name>
<dbReference type="PANTHER" id="PTHR21174:SF0">
    <property type="entry name" value="HD PHOSPHOHYDROLASE FAMILY PROTEIN-RELATED"/>
    <property type="match status" value="1"/>
</dbReference>
<feature type="region of interest" description="Disordered" evidence="1">
    <location>
        <begin position="1"/>
        <end position="32"/>
    </location>
</feature>
<sequence>MDESGIGENAKPRSCGRQQRPRRTAGSGSLRGMRLRTEQQQELLGEWQALCERLGLAGRAGVGVGTALLQAWSRWPRRYHDTRHLLACIRHWREWAGHTEDPDAVALALWFHDAVYWPWARDNERRSADWARRFIVQAGLPASRAGELAERVDRLVMATLHHDGPLEGDARWVVDIDLAILGQAPAVYDGFEAGVRSEYRWVPARAYAHGRSKVLRGFLARPRIYATDVFHQRYEQAARANLERALAALQPS</sequence>
<organism evidence="2 3">
    <name type="scientific">Caldimonas brevitalea</name>
    <dbReference type="NCBI Taxonomy" id="413882"/>
    <lineage>
        <taxon>Bacteria</taxon>
        <taxon>Pseudomonadati</taxon>
        <taxon>Pseudomonadota</taxon>
        <taxon>Betaproteobacteria</taxon>
        <taxon>Burkholderiales</taxon>
        <taxon>Sphaerotilaceae</taxon>
        <taxon>Caldimonas</taxon>
    </lineage>
</organism>
<proteinExistence type="predicted"/>
<reference evidence="2 3" key="1">
    <citation type="submission" date="2015-05" db="EMBL/GenBank/DDBJ databases">
        <authorList>
            <person name="Tang B."/>
            <person name="Yu Y."/>
        </authorList>
    </citation>
    <scope>NUCLEOTIDE SEQUENCE [LARGE SCALE GENOMIC DNA]</scope>
    <source>
        <strain evidence="2 3">DSM 7029</strain>
    </source>
</reference>
<dbReference type="Gene3D" id="1.10.3210.10">
    <property type="entry name" value="Hypothetical protein af1432"/>
    <property type="match status" value="1"/>
</dbReference>
<dbReference type="Proteomes" id="UP000035352">
    <property type="component" value="Chromosome"/>
</dbReference>
<keyword evidence="3" id="KW-1185">Reference proteome</keyword>
<evidence type="ECO:0000313" key="3">
    <source>
        <dbReference type="Proteomes" id="UP000035352"/>
    </source>
</evidence>
<dbReference type="PANTHER" id="PTHR21174">
    <property type="match status" value="1"/>
</dbReference>